<sequence>MSTLKYILALAVMVFAFNSCEKDDICVDGDTPLLVIRFYDATITTDLKAPSNLQVKGLLDTGEYGDIITNTSTDSIQIPLRIDGLSTTYNLSINATTDAENANEDVLVFDYTTKEVFISRACGYVVNYEELSDELTTDTDNWIKNIEITNTTVEDQTTAHVKIFH</sequence>
<evidence type="ECO:0000313" key="2">
    <source>
        <dbReference type="EMBL" id="AIZ41925.1"/>
    </source>
</evidence>
<dbReference type="KEGG" id="cbat:M666_10250"/>
<protein>
    <recommendedName>
        <fullName evidence="4">DUF1735 domain-containing protein</fullName>
    </recommendedName>
</protein>
<dbReference type="InterPro" id="IPR045607">
    <property type="entry name" value="DUF6452"/>
</dbReference>
<dbReference type="RefSeq" id="WP_029445781.1">
    <property type="nucleotide sequence ID" value="NZ_CP009976.1"/>
</dbReference>
<evidence type="ECO:0008006" key="4">
    <source>
        <dbReference type="Google" id="ProtNLM"/>
    </source>
</evidence>
<feature type="signal peptide" evidence="1">
    <location>
        <begin position="1"/>
        <end position="21"/>
    </location>
</feature>
<dbReference type="Proteomes" id="UP000030786">
    <property type="component" value="Chromosome"/>
</dbReference>
<organism evidence="2 3">
    <name type="scientific">Cellulophaga baltica 18</name>
    <dbReference type="NCBI Taxonomy" id="1348584"/>
    <lineage>
        <taxon>Bacteria</taxon>
        <taxon>Pseudomonadati</taxon>
        <taxon>Bacteroidota</taxon>
        <taxon>Flavobacteriia</taxon>
        <taxon>Flavobacteriales</taxon>
        <taxon>Flavobacteriaceae</taxon>
        <taxon>Cellulophaga</taxon>
    </lineage>
</organism>
<evidence type="ECO:0000256" key="1">
    <source>
        <dbReference type="SAM" id="SignalP"/>
    </source>
</evidence>
<accession>A0AAU8RXG6</accession>
<proteinExistence type="predicted"/>
<feature type="chain" id="PRO_5043773223" description="DUF1735 domain-containing protein" evidence="1">
    <location>
        <begin position="22"/>
        <end position="165"/>
    </location>
</feature>
<dbReference type="AlphaFoldDB" id="A0AAU8RXG6"/>
<keyword evidence="1" id="KW-0732">Signal</keyword>
<gene>
    <name evidence="2" type="ORF">M666_10250</name>
</gene>
<dbReference type="GeneID" id="78061121"/>
<name>A0AAU8RXG6_9FLAO</name>
<dbReference type="Pfam" id="PF20050">
    <property type="entry name" value="DUF6452"/>
    <property type="match status" value="1"/>
</dbReference>
<reference evidence="2 3" key="1">
    <citation type="journal article" date="2014" name="Environ. Microbiol.">
        <title>Contrasting genomic patterns and infection strategies of two co-existing Bacteroidetes podovirus genera.</title>
        <authorList>
            <person name="Holmfeldt K."/>
            <person name="Howard-Varona C."/>
            <person name="Solonenko N."/>
            <person name="Sullivan M.B."/>
        </authorList>
    </citation>
    <scope>NUCLEOTIDE SEQUENCE [LARGE SCALE GENOMIC DNA]</scope>
    <source>
        <strain evidence="2 3">18</strain>
    </source>
</reference>
<evidence type="ECO:0000313" key="3">
    <source>
        <dbReference type="Proteomes" id="UP000030786"/>
    </source>
</evidence>
<dbReference type="EMBL" id="CP009976">
    <property type="protein sequence ID" value="AIZ41925.1"/>
    <property type="molecule type" value="Genomic_DNA"/>
</dbReference>